<accession>A0AAV7VR34</accession>
<sequence>MWGGVVWRRWWKKPLREDPVYNLSPRPILSNRGPPTQMSVWLKVRGGSGTVWETIGPGGARGAKPEPRAAEYGAEFKMAAAMGETESAVRCTRKGPLRITWLTEVLLTTEEGSQWRSWGLHISGGGARR</sequence>
<dbReference type="EMBL" id="JANPWB010000003">
    <property type="protein sequence ID" value="KAJ1203286.1"/>
    <property type="molecule type" value="Genomic_DNA"/>
</dbReference>
<organism evidence="1 2">
    <name type="scientific">Pleurodeles waltl</name>
    <name type="common">Iberian ribbed newt</name>
    <dbReference type="NCBI Taxonomy" id="8319"/>
    <lineage>
        <taxon>Eukaryota</taxon>
        <taxon>Metazoa</taxon>
        <taxon>Chordata</taxon>
        <taxon>Craniata</taxon>
        <taxon>Vertebrata</taxon>
        <taxon>Euteleostomi</taxon>
        <taxon>Amphibia</taxon>
        <taxon>Batrachia</taxon>
        <taxon>Caudata</taxon>
        <taxon>Salamandroidea</taxon>
        <taxon>Salamandridae</taxon>
        <taxon>Pleurodelinae</taxon>
        <taxon>Pleurodeles</taxon>
    </lineage>
</organism>
<evidence type="ECO:0000313" key="2">
    <source>
        <dbReference type="Proteomes" id="UP001066276"/>
    </source>
</evidence>
<protein>
    <submittedName>
        <fullName evidence="1">Uncharacterized protein</fullName>
    </submittedName>
</protein>
<dbReference type="Proteomes" id="UP001066276">
    <property type="component" value="Chromosome 2_1"/>
</dbReference>
<dbReference type="AlphaFoldDB" id="A0AAV7VR34"/>
<reference evidence="1" key="1">
    <citation type="journal article" date="2022" name="bioRxiv">
        <title>Sequencing and chromosome-scale assembly of the giantPleurodeles waltlgenome.</title>
        <authorList>
            <person name="Brown T."/>
            <person name="Elewa A."/>
            <person name="Iarovenko S."/>
            <person name="Subramanian E."/>
            <person name="Araus A.J."/>
            <person name="Petzold A."/>
            <person name="Susuki M."/>
            <person name="Suzuki K.-i.T."/>
            <person name="Hayashi T."/>
            <person name="Toyoda A."/>
            <person name="Oliveira C."/>
            <person name="Osipova E."/>
            <person name="Leigh N.D."/>
            <person name="Simon A."/>
            <person name="Yun M.H."/>
        </authorList>
    </citation>
    <scope>NUCLEOTIDE SEQUENCE</scope>
    <source>
        <strain evidence="1">20211129_DDA</strain>
        <tissue evidence="1">Liver</tissue>
    </source>
</reference>
<comment type="caution">
    <text evidence="1">The sequence shown here is derived from an EMBL/GenBank/DDBJ whole genome shotgun (WGS) entry which is preliminary data.</text>
</comment>
<name>A0AAV7VR34_PLEWA</name>
<keyword evidence="2" id="KW-1185">Reference proteome</keyword>
<gene>
    <name evidence="1" type="ORF">NDU88_007074</name>
</gene>
<evidence type="ECO:0000313" key="1">
    <source>
        <dbReference type="EMBL" id="KAJ1203286.1"/>
    </source>
</evidence>
<proteinExistence type="predicted"/>